<evidence type="ECO:0000313" key="3">
    <source>
        <dbReference type="Proteomes" id="UP000749559"/>
    </source>
</evidence>
<organism evidence="2 3">
    <name type="scientific">Owenia fusiformis</name>
    <name type="common">Polychaete worm</name>
    <dbReference type="NCBI Taxonomy" id="6347"/>
    <lineage>
        <taxon>Eukaryota</taxon>
        <taxon>Metazoa</taxon>
        <taxon>Spiralia</taxon>
        <taxon>Lophotrochozoa</taxon>
        <taxon>Annelida</taxon>
        <taxon>Polychaeta</taxon>
        <taxon>Sedentaria</taxon>
        <taxon>Canalipalpata</taxon>
        <taxon>Sabellida</taxon>
        <taxon>Oweniida</taxon>
        <taxon>Oweniidae</taxon>
        <taxon>Owenia</taxon>
    </lineage>
</organism>
<name>A0A8S4QBW5_OWEFU</name>
<feature type="non-terminal residue" evidence="2">
    <location>
        <position position="134"/>
    </location>
</feature>
<keyword evidence="3" id="KW-1185">Reference proteome</keyword>
<feature type="region of interest" description="Disordered" evidence="1">
    <location>
        <begin position="113"/>
        <end position="134"/>
    </location>
</feature>
<dbReference type="AlphaFoldDB" id="A0A8S4QBW5"/>
<sequence>GSIIGVYTDDSAEEYCFYLAMAVGSVFEKPDDGTDDWEQTVPRGALVVQALYYKLDQQDPYTYTVIKERRATLPYGSVVYILPICDQTKVTESKFSHDDIIGIIDDMSLVMSDNESSDSFSETESEGPPDFITQ</sequence>
<comment type="caution">
    <text evidence="2">The sequence shown here is derived from an EMBL/GenBank/DDBJ whole genome shotgun (WGS) entry which is preliminary data.</text>
</comment>
<evidence type="ECO:0000313" key="2">
    <source>
        <dbReference type="EMBL" id="CAH1803167.1"/>
    </source>
</evidence>
<proteinExistence type="predicted"/>
<reference evidence="2" key="1">
    <citation type="submission" date="2022-03" db="EMBL/GenBank/DDBJ databases">
        <authorList>
            <person name="Martin C."/>
        </authorList>
    </citation>
    <scope>NUCLEOTIDE SEQUENCE</scope>
</reference>
<accession>A0A8S4QBW5</accession>
<gene>
    <name evidence="2" type="ORF">OFUS_LOCUS26782</name>
</gene>
<protein>
    <submittedName>
        <fullName evidence="2">Uncharacterized protein</fullName>
    </submittedName>
</protein>
<dbReference type="Proteomes" id="UP000749559">
    <property type="component" value="Unassembled WGS sequence"/>
</dbReference>
<evidence type="ECO:0000256" key="1">
    <source>
        <dbReference type="SAM" id="MobiDB-lite"/>
    </source>
</evidence>
<dbReference type="EMBL" id="CAIIXF020000293">
    <property type="protein sequence ID" value="CAH1803167.1"/>
    <property type="molecule type" value="Genomic_DNA"/>
</dbReference>